<feature type="domain" description="NS2A-like" evidence="1">
    <location>
        <begin position="4"/>
        <end position="255"/>
    </location>
</feature>
<evidence type="ECO:0000313" key="2">
    <source>
        <dbReference type="EMBL" id="AIV41836.1"/>
    </source>
</evidence>
<gene>
    <name evidence="2" type="primary">NS2a</name>
</gene>
<dbReference type="EMBL" id="KF923896">
    <property type="protein sequence ID" value="AIV41836.1"/>
    <property type="molecule type" value="Genomic_RNA"/>
</dbReference>
<protein>
    <submittedName>
        <fullName evidence="2">Non-structural protein</fullName>
    </submittedName>
</protein>
<evidence type="ECO:0000259" key="1">
    <source>
        <dbReference type="Pfam" id="PF05213"/>
    </source>
</evidence>
<dbReference type="Gene3D" id="3.90.1140.10">
    <property type="entry name" value="Cyclic phosphodiesterase"/>
    <property type="match status" value="1"/>
</dbReference>
<sequence length="278" mass="32266">MAVAYADKPNHFINFPLTQFQGFVLNYKGLQFQILDEGVDCKIQTAPHISLTMLDIQPEDYKSVDVAIQEVIDDMHWGDGFQIKFENPHILGGCIVLDVKGLEELHYDLVNYIRDKGCVVDQSRKWISHCTIAQLTDAALSIKENVDFINSMQFNYKITINPSSPARLEIVKLGAEKKDGFYETIVSHWMGIRFEYTSPTDKLAMIMGYCCLDVVRKELEEGDLPENDDDAWFKLSYHYENNSWFFRHVYRKSFHFRKACQNLDCNCLGFYESSVEEY</sequence>
<dbReference type="Pfam" id="PF05213">
    <property type="entry name" value="Corona_NS2A"/>
    <property type="match status" value="1"/>
</dbReference>
<organismHost>
    <name type="scientific">Homo sapiens</name>
    <name type="common">Human</name>
    <dbReference type="NCBI Taxonomy" id="9606"/>
</organismHost>
<organism evidence="2 3">
    <name type="scientific">Human coronavirus OC43</name>
    <name type="common">HCoV-OC43</name>
    <dbReference type="NCBI Taxonomy" id="31631"/>
    <lineage>
        <taxon>Viruses</taxon>
        <taxon>Riboviria</taxon>
        <taxon>Orthornavirae</taxon>
        <taxon>Pisuviricota</taxon>
        <taxon>Pisoniviricetes</taxon>
        <taxon>Nidovirales</taxon>
        <taxon>Cornidovirineae</taxon>
        <taxon>Coronaviridae</taxon>
        <taxon>Orthocoronavirinae</taxon>
        <taxon>Betacoronavirus</taxon>
        <taxon>Embecovirus</taxon>
        <taxon>Betacoronavirus gravedinis</taxon>
        <taxon>Betacoronavirus 1</taxon>
    </lineage>
</organism>
<proteinExistence type="predicted"/>
<reference evidence="2 3" key="1">
    <citation type="journal article" date="2014" name="J. Infect.">
        <title>Genotype shift in human coronavirus OC43 and emergence of a novel genotype by natural recombination.</title>
        <authorList>
            <person name="Zhang Y."/>
            <person name="Li J."/>
            <person name="Xiao Y."/>
            <person name="Zhang J."/>
            <person name="Wang Y."/>
            <person name="Chen L."/>
            <person name="Paranhos-Baccala G."/>
            <person name="Ren L."/>
            <person name="Wang J."/>
        </authorList>
    </citation>
    <scope>NUCLEOTIDE SEQUENCE [LARGE SCALE GENOMIC DNA]</scope>
    <source>
        <strain evidence="2">3074A/2012</strain>
    </source>
</reference>
<dbReference type="InterPro" id="IPR039573">
    <property type="entry name" value="NS2A-like"/>
</dbReference>
<dbReference type="Proteomes" id="UP000174077">
    <property type="component" value="Genome"/>
</dbReference>
<name>A0A0B4Q809_CVHOC</name>
<evidence type="ECO:0000313" key="3">
    <source>
        <dbReference type="Proteomes" id="UP000174077"/>
    </source>
</evidence>
<accession>A0A0B4Q809</accession>